<dbReference type="GO" id="GO:0005886">
    <property type="term" value="C:plasma membrane"/>
    <property type="evidence" value="ECO:0007669"/>
    <property type="project" value="UniProtKB-SubCell"/>
</dbReference>
<dbReference type="InterPro" id="IPR022781">
    <property type="entry name" value="Flagellar_biosynth_FliO"/>
</dbReference>
<evidence type="ECO:0000256" key="4">
    <source>
        <dbReference type="ARBA" id="ARBA00023136"/>
    </source>
</evidence>
<evidence type="ECO:0000256" key="2">
    <source>
        <dbReference type="ARBA" id="ARBA00022692"/>
    </source>
</evidence>
<evidence type="ECO:0000313" key="6">
    <source>
        <dbReference type="EMBL" id="KGM97398.1"/>
    </source>
</evidence>
<dbReference type="Pfam" id="PF04347">
    <property type="entry name" value="FliO"/>
    <property type="match status" value="1"/>
</dbReference>
<dbReference type="OrthoDB" id="1936088at2"/>
<keyword evidence="5" id="KW-0975">Bacterial flagellum</keyword>
<gene>
    <name evidence="6" type="ORF">Z968_03790</name>
</gene>
<keyword evidence="6" id="KW-0966">Cell projection</keyword>
<proteinExistence type="inferred from homology"/>
<keyword evidence="6" id="KW-0282">Flagellum</keyword>
<comment type="subcellular location">
    <subcellularLocation>
        <location evidence="5">Cell membrane</location>
    </subcellularLocation>
    <subcellularLocation>
        <location evidence="5">Bacterial flagellum basal body</location>
    </subcellularLocation>
</comment>
<keyword evidence="2 5" id="KW-0812">Transmembrane</keyword>
<feature type="transmembrane region" description="Helical" evidence="5">
    <location>
        <begin position="6"/>
        <end position="28"/>
    </location>
</feature>
<protein>
    <recommendedName>
        <fullName evidence="5">Flagellar protein</fullName>
    </recommendedName>
</protein>
<dbReference type="RefSeq" id="WP_039253501.1">
    <property type="nucleotide sequence ID" value="NZ_JENJ01000011.1"/>
</dbReference>
<keyword evidence="4 5" id="KW-0472">Membrane</keyword>
<organism evidence="6 7">
    <name type="scientific">Clostridium novyi A str. 4552</name>
    <dbReference type="NCBI Taxonomy" id="1444289"/>
    <lineage>
        <taxon>Bacteria</taxon>
        <taxon>Bacillati</taxon>
        <taxon>Bacillota</taxon>
        <taxon>Clostridia</taxon>
        <taxon>Eubacteriales</taxon>
        <taxon>Clostridiaceae</taxon>
        <taxon>Clostridium</taxon>
    </lineage>
</organism>
<dbReference type="GO" id="GO:0044781">
    <property type="term" value="P:bacterial-type flagellum organization"/>
    <property type="evidence" value="ECO:0007669"/>
    <property type="project" value="UniProtKB-UniRule"/>
</dbReference>
<accession>A0A0A0IA14</accession>
<sequence length="118" mass="13761">MGLKETMLMFFKVVIFLPFIIFMIYAFFKYGGAKLQEIQNGKYMKILDRMPLSKDNSLLVVKIGEKGYVISSAQGSIKILLELDEEEIKKVQKSTMVKEYTSMKEVMKKLKFKKEDLK</sequence>
<evidence type="ECO:0000256" key="5">
    <source>
        <dbReference type="RuleBase" id="RU362064"/>
    </source>
</evidence>
<dbReference type="NCBIfam" id="TIGR03500">
    <property type="entry name" value="FliO_TIGR"/>
    <property type="match status" value="1"/>
</dbReference>
<evidence type="ECO:0000313" key="7">
    <source>
        <dbReference type="Proteomes" id="UP000030012"/>
    </source>
</evidence>
<dbReference type="GO" id="GO:0009425">
    <property type="term" value="C:bacterial-type flagellum basal body"/>
    <property type="evidence" value="ECO:0007669"/>
    <property type="project" value="UniProtKB-SubCell"/>
</dbReference>
<dbReference type="EMBL" id="JENJ01000011">
    <property type="protein sequence ID" value="KGM97398.1"/>
    <property type="molecule type" value="Genomic_DNA"/>
</dbReference>
<comment type="caution">
    <text evidence="6">The sequence shown here is derived from an EMBL/GenBank/DDBJ whole genome shotgun (WGS) entry which is preliminary data.</text>
</comment>
<name>A0A0A0IA14_CLONO</name>
<keyword evidence="1 5" id="KW-1003">Cell membrane</keyword>
<evidence type="ECO:0000256" key="3">
    <source>
        <dbReference type="ARBA" id="ARBA00022989"/>
    </source>
</evidence>
<reference evidence="6 7" key="1">
    <citation type="submission" date="2014-01" db="EMBL/GenBank/DDBJ databases">
        <title>Plasmidome dynamics in the species complex Clostridium novyi sensu lato converts strains of independent lineages into distinctly different pathogens.</title>
        <authorList>
            <person name="Skarin H."/>
            <person name="Segerman B."/>
        </authorList>
    </citation>
    <scope>NUCLEOTIDE SEQUENCE [LARGE SCALE GENOMIC DNA]</scope>
    <source>
        <strain evidence="6 7">4552</strain>
    </source>
</reference>
<keyword evidence="3 5" id="KW-1133">Transmembrane helix</keyword>
<keyword evidence="6" id="KW-0969">Cilium</keyword>
<dbReference type="AlphaFoldDB" id="A0A0A0IA14"/>
<dbReference type="Proteomes" id="UP000030012">
    <property type="component" value="Unassembled WGS sequence"/>
</dbReference>
<evidence type="ECO:0000256" key="1">
    <source>
        <dbReference type="ARBA" id="ARBA00022475"/>
    </source>
</evidence>
<comment type="similarity">
    <text evidence="5">Belongs to the FliO/MopB family.</text>
</comment>